<name>A0A0E9Q815_ANGAN</name>
<reference evidence="1" key="1">
    <citation type="submission" date="2014-11" db="EMBL/GenBank/DDBJ databases">
        <authorList>
            <person name="Amaro Gonzalez C."/>
        </authorList>
    </citation>
    <scope>NUCLEOTIDE SEQUENCE</scope>
</reference>
<dbReference type="EMBL" id="GBXM01106995">
    <property type="protein sequence ID" value="JAH01582.1"/>
    <property type="molecule type" value="Transcribed_RNA"/>
</dbReference>
<reference evidence="1" key="2">
    <citation type="journal article" date="2015" name="Fish Shellfish Immunol.">
        <title>Early steps in the European eel (Anguilla anguilla)-Vibrio vulnificus interaction in the gills: Role of the RtxA13 toxin.</title>
        <authorList>
            <person name="Callol A."/>
            <person name="Pajuelo D."/>
            <person name="Ebbesson L."/>
            <person name="Teles M."/>
            <person name="MacKenzie S."/>
            <person name="Amaro C."/>
        </authorList>
    </citation>
    <scope>NUCLEOTIDE SEQUENCE</scope>
</reference>
<proteinExistence type="predicted"/>
<organism evidence="1">
    <name type="scientific">Anguilla anguilla</name>
    <name type="common">European freshwater eel</name>
    <name type="synonym">Muraena anguilla</name>
    <dbReference type="NCBI Taxonomy" id="7936"/>
    <lineage>
        <taxon>Eukaryota</taxon>
        <taxon>Metazoa</taxon>
        <taxon>Chordata</taxon>
        <taxon>Craniata</taxon>
        <taxon>Vertebrata</taxon>
        <taxon>Euteleostomi</taxon>
        <taxon>Actinopterygii</taxon>
        <taxon>Neopterygii</taxon>
        <taxon>Teleostei</taxon>
        <taxon>Anguilliformes</taxon>
        <taxon>Anguillidae</taxon>
        <taxon>Anguilla</taxon>
    </lineage>
</organism>
<accession>A0A0E9Q815</accession>
<sequence length="15" mass="1688">MVMPQVLAHLSSLMM</sequence>
<protein>
    <submittedName>
        <fullName evidence="1">Uncharacterized protein</fullName>
    </submittedName>
</protein>
<evidence type="ECO:0000313" key="1">
    <source>
        <dbReference type="EMBL" id="JAH12485.1"/>
    </source>
</evidence>
<dbReference type="EMBL" id="GBXM01096092">
    <property type="protein sequence ID" value="JAH12485.1"/>
    <property type="molecule type" value="Transcribed_RNA"/>
</dbReference>